<dbReference type="Gene3D" id="3.40.309.10">
    <property type="entry name" value="Aldehyde Dehydrogenase, Chain A, domain 2"/>
    <property type="match status" value="1"/>
</dbReference>
<evidence type="ECO:0000256" key="2">
    <source>
        <dbReference type="ARBA" id="ARBA00023002"/>
    </source>
</evidence>
<comment type="similarity">
    <text evidence="1 5">Belongs to the aldehyde dehydrogenase family.</text>
</comment>
<dbReference type="FunFam" id="3.40.309.10:FF:000012">
    <property type="entry name" value="Betaine aldehyde dehydrogenase"/>
    <property type="match status" value="1"/>
</dbReference>
<evidence type="ECO:0000256" key="4">
    <source>
        <dbReference type="PROSITE-ProRule" id="PRU10007"/>
    </source>
</evidence>
<dbReference type="OrthoDB" id="310895at2759"/>
<name>A0A9W6WLE7_9STRA</name>
<dbReference type="PROSITE" id="PS00687">
    <property type="entry name" value="ALDEHYDE_DEHYDR_GLU"/>
    <property type="match status" value="1"/>
</dbReference>
<evidence type="ECO:0000313" key="7">
    <source>
        <dbReference type="EMBL" id="GMF09068.1"/>
    </source>
</evidence>
<keyword evidence="3" id="KW-0520">NAD</keyword>
<evidence type="ECO:0000256" key="3">
    <source>
        <dbReference type="ARBA" id="ARBA00023027"/>
    </source>
</evidence>
<dbReference type="FunFam" id="3.40.605.10:FF:000007">
    <property type="entry name" value="NAD/NADP-dependent betaine aldehyde dehydrogenase"/>
    <property type="match status" value="1"/>
</dbReference>
<dbReference type="Gene3D" id="3.40.605.10">
    <property type="entry name" value="Aldehyde Dehydrogenase, Chain A, domain 1"/>
    <property type="match status" value="1"/>
</dbReference>
<dbReference type="PANTHER" id="PTHR43860">
    <property type="entry name" value="BETAINE ALDEHYDE DEHYDROGENASE"/>
    <property type="match status" value="1"/>
</dbReference>
<dbReference type="InterPro" id="IPR016161">
    <property type="entry name" value="Ald_DH/histidinol_DH"/>
</dbReference>
<evidence type="ECO:0000259" key="6">
    <source>
        <dbReference type="Pfam" id="PF00171"/>
    </source>
</evidence>
<gene>
    <name evidence="7" type="ORF">Plil01_000000500</name>
</gene>
<organism evidence="7 8">
    <name type="scientific">Phytophthora lilii</name>
    <dbReference type="NCBI Taxonomy" id="2077276"/>
    <lineage>
        <taxon>Eukaryota</taxon>
        <taxon>Sar</taxon>
        <taxon>Stramenopiles</taxon>
        <taxon>Oomycota</taxon>
        <taxon>Peronosporomycetes</taxon>
        <taxon>Peronosporales</taxon>
        <taxon>Peronosporaceae</taxon>
        <taxon>Phytophthora</taxon>
    </lineage>
</organism>
<comment type="caution">
    <text evidence="7">The sequence shown here is derived from an EMBL/GenBank/DDBJ whole genome shotgun (WGS) entry which is preliminary data.</text>
</comment>
<dbReference type="GO" id="GO:0016620">
    <property type="term" value="F:oxidoreductase activity, acting on the aldehyde or oxo group of donors, NAD or NADP as acceptor"/>
    <property type="evidence" value="ECO:0007669"/>
    <property type="project" value="InterPro"/>
</dbReference>
<feature type="domain" description="Aldehyde dehydrogenase" evidence="6">
    <location>
        <begin position="54"/>
        <end position="516"/>
    </location>
</feature>
<keyword evidence="8" id="KW-1185">Reference proteome</keyword>
<keyword evidence="2 5" id="KW-0560">Oxidoreductase</keyword>
<feature type="active site" evidence="4">
    <location>
        <position position="293"/>
    </location>
</feature>
<dbReference type="InterPro" id="IPR016162">
    <property type="entry name" value="Ald_DH_N"/>
</dbReference>
<reference evidence="7" key="1">
    <citation type="submission" date="2023-04" db="EMBL/GenBank/DDBJ databases">
        <title>Phytophthora lilii NBRC 32176.</title>
        <authorList>
            <person name="Ichikawa N."/>
            <person name="Sato H."/>
            <person name="Tonouchi N."/>
        </authorList>
    </citation>
    <scope>NUCLEOTIDE SEQUENCE</scope>
    <source>
        <strain evidence="7">NBRC 32176</strain>
    </source>
</reference>
<dbReference type="Pfam" id="PF00171">
    <property type="entry name" value="Aldedh"/>
    <property type="match status" value="1"/>
</dbReference>
<dbReference type="InterPro" id="IPR016163">
    <property type="entry name" value="Ald_DH_C"/>
</dbReference>
<dbReference type="SUPFAM" id="SSF53720">
    <property type="entry name" value="ALDH-like"/>
    <property type="match status" value="1"/>
</dbReference>
<dbReference type="EMBL" id="BSXW01000001">
    <property type="protein sequence ID" value="GMF09068.1"/>
    <property type="molecule type" value="Genomic_DNA"/>
</dbReference>
<evidence type="ECO:0000313" key="8">
    <source>
        <dbReference type="Proteomes" id="UP001165083"/>
    </source>
</evidence>
<dbReference type="InterPro" id="IPR015590">
    <property type="entry name" value="Aldehyde_DH_dom"/>
</dbReference>
<dbReference type="PANTHER" id="PTHR43860:SF2">
    <property type="entry name" value="BETAINE ALDEHYDE DEHYDROGENASE-RELATED"/>
    <property type="match status" value="1"/>
</dbReference>
<protein>
    <submittedName>
        <fullName evidence="7">Unnamed protein product</fullName>
    </submittedName>
</protein>
<evidence type="ECO:0000256" key="1">
    <source>
        <dbReference type="ARBA" id="ARBA00009986"/>
    </source>
</evidence>
<accession>A0A9W6WLE7</accession>
<dbReference type="InterPro" id="IPR029510">
    <property type="entry name" value="Ald_DH_CS_GLU"/>
</dbReference>
<evidence type="ECO:0000256" key="5">
    <source>
        <dbReference type="RuleBase" id="RU003345"/>
    </source>
</evidence>
<dbReference type="AlphaFoldDB" id="A0A9W6WLE7"/>
<proteinExistence type="inferred from homology"/>
<sequence>MRFNMVRRSSPRFESLCLLRSARHSSSSFSTRPGTVTMSDPIPELKDLFIDGKWVAPVSKKYIDVLNPANEQVIQQVAAASAADVDLAVKAAKRAFETWSTTSGAERAVYLRKMGQLVAKRIDALSRLETLDNGKPLAESVWDMEDVSGCFDYYADAADALDARQYEKVDLPLEDFLGALRYEPVGVVAAIIPWNYPALMALWKLAPALAAGCTVVLKPSEITPLSALQLAQIAADVGLPAGVFNVVNGLGAEAGGPLVSHPDVHKVAFTGSVPTGRNIMTEAAKDIKKISLELGGKSPAIVFDKVNIERTVEWVMFGCFWTNGQICSSTSRLLVHDDFAEEFIALLVKETKKLVLGDPLDGTVQMGPLVSKIQQTKVLGYIQSAKEEGATVTQGTLPSGGKGYFVPPTIITKVTKNMRVWKEEIFGPVLSVMTFKTEEEAIALSNDSEFGLAAAVFTSDDAQLRRVTKALRAGIVWNNCSQPCFVQLPWGGVKKSGIGRELGPFGLNAYLEPKQICTYIADKPFAWYLKA</sequence>
<dbReference type="Proteomes" id="UP001165083">
    <property type="component" value="Unassembled WGS sequence"/>
</dbReference>